<dbReference type="KEGG" id="den:MHIR_DE00557"/>
<dbReference type="EMBL" id="LN999833">
    <property type="protein sequence ID" value="CUX96799.1"/>
    <property type="molecule type" value="Genomic_DNA"/>
</dbReference>
<keyword evidence="1" id="KW-0472">Membrane</keyword>
<organism evidence="2 3">
    <name type="scientific">Candidatus Doolittlea endobia</name>
    <dbReference type="NCBI Taxonomy" id="1778262"/>
    <lineage>
        <taxon>Bacteria</taxon>
        <taxon>Pseudomonadati</taxon>
        <taxon>Pseudomonadota</taxon>
        <taxon>Gammaproteobacteria</taxon>
        <taxon>Enterobacterales</taxon>
        <taxon>Enterobacteriaceae</taxon>
        <taxon>Candidatus Doolittlea</taxon>
    </lineage>
</organism>
<gene>
    <name evidence="2" type="ORF">MHIR_DE00557</name>
</gene>
<protein>
    <submittedName>
        <fullName evidence="2">Uncharacterized protein</fullName>
    </submittedName>
</protein>
<name>A0A143WV74_9ENTR</name>
<accession>A0A143WV74</accession>
<keyword evidence="1" id="KW-0812">Transmembrane</keyword>
<evidence type="ECO:0000256" key="1">
    <source>
        <dbReference type="SAM" id="Phobius"/>
    </source>
</evidence>
<proteinExistence type="predicted"/>
<reference evidence="3" key="1">
    <citation type="submission" date="2016-01" db="EMBL/GenBank/DDBJ databases">
        <authorList>
            <person name="Husnik F."/>
        </authorList>
    </citation>
    <scope>NUCLEOTIDE SEQUENCE [LARGE SCALE GENOMIC DNA]</scope>
</reference>
<evidence type="ECO:0000313" key="2">
    <source>
        <dbReference type="EMBL" id="CUX96799.1"/>
    </source>
</evidence>
<feature type="transmembrane region" description="Helical" evidence="1">
    <location>
        <begin position="20"/>
        <end position="39"/>
    </location>
</feature>
<evidence type="ECO:0000313" key="3">
    <source>
        <dbReference type="Proteomes" id="UP000095322"/>
    </source>
</evidence>
<dbReference type="AlphaFoldDB" id="A0A143WV74"/>
<feature type="transmembrane region" description="Helical" evidence="1">
    <location>
        <begin position="59"/>
        <end position="78"/>
    </location>
</feature>
<keyword evidence="3" id="KW-1185">Reference proteome</keyword>
<dbReference type="STRING" id="1778262.MHIR_DE00557"/>
<sequence>MCRNKILKLGRKFIGKSENVICYLITFTILGHIMSSHSFLRRLTMGRKLFITSSLIRTLIVFLILLVLWSTIAWSVILP</sequence>
<keyword evidence="1" id="KW-1133">Transmembrane helix</keyword>
<dbReference type="Proteomes" id="UP000095322">
    <property type="component" value="Chromosome I"/>
</dbReference>